<protein>
    <submittedName>
        <fullName evidence="1">Alpha/beta hydrolase-fold protein</fullName>
    </submittedName>
</protein>
<dbReference type="RefSeq" id="WP_386102136.1">
    <property type="nucleotide sequence ID" value="NZ_JBHUOZ010000003.1"/>
</dbReference>
<keyword evidence="2" id="KW-1185">Reference proteome</keyword>
<dbReference type="InterPro" id="IPR029058">
    <property type="entry name" value="AB_hydrolase_fold"/>
</dbReference>
<reference evidence="2" key="1">
    <citation type="journal article" date="2019" name="Int. J. Syst. Evol. Microbiol.">
        <title>The Global Catalogue of Microorganisms (GCM) 10K type strain sequencing project: providing services to taxonomists for standard genome sequencing and annotation.</title>
        <authorList>
            <consortium name="The Broad Institute Genomics Platform"/>
            <consortium name="The Broad Institute Genome Sequencing Center for Infectious Disease"/>
            <person name="Wu L."/>
            <person name="Ma J."/>
        </authorList>
    </citation>
    <scope>NUCLEOTIDE SEQUENCE [LARGE SCALE GENOMIC DNA]</scope>
    <source>
        <strain evidence="2">KCTC 23299</strain>
    </source>
</reference>
<name>A0ABW6A889_9BACT</name>
<dbReference type="Pfam" id="PF00756">
    <property type="entry name" value="Esterase"/>
    <property type="match status" value="1"/>
</dbReference>
<dbReference type="EMBL" id="JBHUOZ010000003">
    <property type="protein sequence ID" value="MFD2921570.1"/>
    <property type="molecule type" value="Genomic_DNA"/>
</dbReference>
<dbReference type="Proteomes" id="UP001597511">
    <property type="component" value="Unassembled WGS sequence"/>
</dbReference>
<proteinExistence type="predicted"/>
<evidence type="ECO:0000313" key="2">
    <source>
        <dbReference type="Proteomes" id="UP001597511"/>
    </source>
</evidence>
<dbReference type="PANTHER" id="PTHR48098:SF6">
    <property type="entry name" value="FERRI-BACILLIBACTIN ESTERASE BESA"/>
    <property type="match status" value="1"/>
</dbReference>
<dbReference type="PANTHER" id="PTHR48098">
    <property type="entry name" value="ENTEROCHELIN ESTERASE-RELATED"/>
    <property type="match status" value="1"/>
</dbReference>
<sequence length="359" mass="41381">MRHSLTFFCGLAGKTRTFSNIDINKTHSQKTIFLLLIIQLLCCSFCFAQPYSQLSTSDTITIRSKVFQTERKVIITKSLKIKNDLQNNCIIYMDADDSNINGIFLQSANNLMAYDEIPQSYLVGIIHENRNTELLEKDKLLKFLMEEVIPLLNDKFSIANQLTIAGHSFGGYFATYAFIKENVLFNSCIAISPAYWPNKSDVLDLLHQNVNTIHGNFYLTIGDKRWDDISLRKYVFKAQNIVKNKSNIFFNFTDLKGFSHNATPTVGFGAGLSFIYDEWEWQKILIEQERNLRSFPDFWGHTEIKADALFHLQRVSEAKVFFKEALKNVSADNNLPAQEKKIITKRLKHKIKSCRQKKS</sequence>
<dbReference type="SUPFAM" id="SSF53474">
    <property type="entry name" value="alpha/beta-Hydrolases"/>
    <property type="match status" value="1"/>
</dbReference>
<dbReference type="InterPro" id="IPR000801">
    <property type="entry name" value="Esterase-like"/>
</dbReference>
<dbReference type="InterPro" id="IPR050583">
    <property type="entry name" value="Mycobacterial_A85_antigen"/>
</dbReference>
<accession>A0ABW6A889</accession>
<keyword evidence="1" id="KW-0378">Hydrolase</keyword>
<dbReference type="Gene3D" id="3.40.50.1820">
    <property type="entry name" value="alpha/beta hydrolase"/>
    <property type="match status" value="1"/>
</dbReference>
<evidence type="ECO:0000313" key="1">
    <source>
        <dbReference type="EMBL" id="MFD2921570.1"/>
    </source>
</evidence>
<gene>
    <name evidence="1" type="ORF">ACFS6H_17750</name>
</gene>
<dbReference type="GO" id="GO:0016787">
    <property type="term" value="F:hydrolase activity"/>
    <property type="evidence" value="ECO:0007669"/>
    <property type="project" value="UniProtKB-KW"/>
</dbReference>
<comment type="caution">
    <text evidence="1">The sequence shown here is derived from an EMBL/GenBank/DDBJ whole genome shotgun (WGS) entry which is preliminary data.</text>
</comment>
<organism evidence="1 2">
    <name type="scientific">Terrimonas rubra</name>
    <dbReference type="NCBI Taxonomy" id="1035890"/>
    <lineage>
        <taxon>Bacteria</taxon>
        <taxon>Pseudomonadati</taxon>
        <taxon>Bacteroidota</taxon>
        <taxon>Chitinophagia</taxon>
        <taxon>Chitinophagales</taxon>
        <taxon>Chitinophagaceae</taxon>
        <taxon>Terrimonas</taxon>
    </lineage>
</organism>